<name>A0A1I4YLG8_CHROL</name>
<organism evidence="2 3">
    <name type="scientific">Chryseobacterium oleae</name>
    <dbReference type="NCBI Taxonomy" id="491207"/>
    <lineage>
        <taxon>Bacteria</taxon>
        <taxon>Pseudomonadati</taxon>
        <taxon>Bacteroidota</taxon>
        <taxon>Flavobacteriia</taxon>
        <taxon>Flavobacteriales</taxon>
        <taxon>Weeksellaceae</taxon>
        <taxon>Chryseobacterium group</taxon>
        <taxon>Chryseobacterium</taxon>
    </lineage>
</organism>
<feature type="chain" id="PRO_5011768029" evidence="1">
    <location>
        <begin position="24"/>
        <end position="374"/>
    </location>
</feature>
<accession>A0A1I4YLG8</accession>
<gene>
    <name evidence="2" type="ORF">SAMN05421594_2500</name>
</gene>
<keyword evidence="1" id="KW-0732">Signal</keyword>
<proteinExistence type="predicted"/>
<reference evidence="3" key="1">
    <citation type="submission" date="2016-10" db="EMBL/GenBank/DDBJ databases">
        <authorList>
            <person name="Varghese N."/>
            <person name="Submissions S."/>
        </authorList>
    </citation>
    <scope>NUCLEOTIDE SEQUENCE [LARGE SCALE GENOMIC DNA]</scope>
    <source>
        <strain evidence="3">DSM 25575</strain>
    </source>
</reference>
<evidence type="ECO:0000313" key="3">
    <source>
        <dbReference type="Proteomes" id="UP000198769"/>
    </source>
</evidence>
<feature type="signal peptide" evidence="1">
    <location>
        <begin position="1"/>
        <end position="23"/>
    </location>
</feature>
<dbReference type="Proteomes" id="UP000198769">
    <property type="component" value="Unassembled WGS sequence"/>
</dbReference>
<dbReference type="EMBL" id="FOVD01000003">
    <property type="protein sequence ID" value="SFN38856.1"/>
    <property type="molecule type" value="Genomic_DNA"/>
</dbReference>
<evidence type="ECO:0000256" key="1">
    <source>
        <dbReference type="SAM" id="SignalP"/>
    </source>
</evidence>
<evidence type="ECO:0000313" key="2">
    <source>
        <dbReference type="EMBL" id="SFN38856.1"/>
    </source>
</evidence>
<sequence>MKKNAILKIVFLVFLSVYLNTHAQNFLWHSEDISRNEEELTETFRKYQKKPSKEKLKSAFLTEFKERTAFHQSVIDAIQEEPDDKKDWLNWINRILSLQYIYDTASPMLTQNNIPHKQFTAALDSVRTVAVKNLYAKGIKALDNPSALNHYSDAYWAFTAVQQLQPGYEKTEDFLKGLKVEANKKAYLKPLEMSNQVNYITLSLSGSSSMDEYVREKITKDINEKVVGFKIENQGSSLPDYEISLKWKNINLDNTPGFKNTYERTAKVNNNIVKASVTDNTQNFSITSSFEIIITDRANGKTIDSRVFNAEDYEDYVTVTFTGNQAALTSDDLQRINASKFANSANFNRDFINLFYDRKLHPLICGLISKTLGW</sequence>
<dbReference type="AlphaFoldDB" id="A0A1I4YLG8"/>
<protein>
    <submittedName>
        <fullName evidence="2">Uncharacterized protein</fullName>
    </submittedName>
</protein>
<keyword evidence="3" id="KW-1185">Reference proteome</keyword>